<keyword evidence="3" id="KW-1185">Reference proteome</keyword>
<sequence length="328" mass="36748">MLPAQLEHILRSAGWLAADTRILSVMPETLEGGGLVGNVQRLHVTYAHTPGPGTFIVKLPSYQLTESAAFSQTEAFFYQQASSWFPGIPAPVYYAGDENYLLLEELHNGCFVKQLAGCNAVQAQLAIRQIAQLHAQWWDRDLPAGLQWVQALNTSPAGNFCIQRLQAYGGEWPALLQPYLPNITNRLGELQSLLMAAPRTIVHGDYHSQNIFFREDNVTLIDFQFMQQACGMLDVARFIATSLTTELRRSMEYTLLESYRACLHAQGILYPTHRCLQDYKAALLWNLLPPVALHLVKVMEAGKPWPAQFPILQKCITAIEDHGAMQVL</sequence>
<organism evidence="2 3">
    <name type="scientific">Chitinophaga rupis</name>
    <dbReference type="NCBI Taxonomy" id="573321"/>
    <lineage>
        <taxon>Bacteria</taxon>
        <taxon>Pseudomonadati</taxon>
        <taxon>Bacteroidota</taxon>
        <taxon>Chitinophagia</taxon>
        <taxon>Chitinophagales</taxon>
        <taxon>Chitinophagaceae</taxon>
        <taxon>Chitinophaga</taxon>
    </lineage>
</organism>
<dbReference type="Gene3D" id="3.90.1200.10">
    <property type="match status" value="1"/>
</dbReference>
<name>A0A1H7X9N0_9BACT</name>
<evidence type="ECO:0000313" key="2">
    <source>
        <dbReference type="EMBL" id="SEM30520.1"/>
    </source>
</evidence>
<dbReference type="EMBL" id="FOBB01000004">
    <property type="protein sequence ID" value="SEM30520.1"/>
    <property type="molecule type" value="Genomic_DNA"/>
</dbReference>
<accession>A0A1H7X9N0</accession>
<keyword evidence="2" id="KW-0808">Transferase</keyword>
<dbReference type="PANTHER" id="PTHR11012:SF30">
    <property type="entry name" value="PROTEIN KINASE-LIKE DOMAIN-CONTAINING"/>
    <property type="match status" value="1"/>
</dbReference>
<dbReference type="Pfam" id="PF02958">
    <property type="entry name" value="EcKL"/>
    <property type="match status" value="1"/>
</dbReference>
<dbReference type="InterPro" id="IPR015897">
    <property type="entry name" value="CHK_kinase-like"/>
</dbReference>
<dbReference type="SUPFAM" id="SSF56112">
    <property type="entry name" value="Protein kinase-like (PK-like)"/>
    <property type="match status" value="1"/>
</dbReference>
<evidence type="ECO:0000259" key="1">
    <source>
        <dbReference type="SMART" id="SM00587"/>
    </source>
</evidence>
<dbReference type="SMART" id="SM00587">
    <property type="entry name" value="CHK"/>
    <property type="match status" value="1"/>
</dbReference>
<dbReference type="AlphaFoldDB" id="A0A1H7X9N0"/>
<dbReference type="Proteomes" id="UP000198984">
    <property type="component" value="Unassembled WGS sequence"/>
</dbReference>
<feature type="domain" description="CHK kinase-like" evidence="1">
    <location>
        <begin position="101"/>
        <end position="269"/>
    </location>
</feature>
<dbReference type="InterPro" id="IPR004119">
    <property type="entry name" value="EcKL"/>
</dbReference>
<gene>
    <name evidence="2" type="ORF">SAMN04488505_1044</name>
</gene>
<protein>
    <submittedName>
        <fullName evidence="2">Phosphotransferase enzyme family protein</fullName>
    </submittedName>
</protein>
<proteinExistence type="predicted"/>
<dbReference type="PANTHER" id="PTHR11012">
    <property type="entry name" value="PROTEIN KINASE-LIKE DOMAIN-CONTAINING"/>
    <property type="match status" value="1"/>
</dbReference>
<dbReference type="GO" id="GO:0016740">
    <property type="term" value="F:transferase activity"/>
    <property type="evidence" value="ECO:0007669"/>
    <property type="project" value="UniProtKB-KW"/>
</dbReference>
<dbReference type="InterPro" id="IPR011009">
    <property type="entry name" value="Kinase-like_dom_sf"/>
</dbReference>
<evidence type="ECO:0000313" key="3">
    <source>
        <dbReference type="Proteomes" id="UP000198984"/>
    </source>
</evidence>
<reference evidence="2 3" key="1">
    <citation type="submission" date="2016-10" db="EMBL/GenBank/DDBJ databases">
        <authorList>
            <person name="de Groot N.N."/>
        </authorList>
    </citation>
    <scope>NUCLEOTIDE SEQUENCE [LARGE SCALE GENOMIC DNA]</scope>
    <source>
        <strain evidence="2 3">DSM 21039</strain>
    </source>
</reference>
<dbReference type="STRING" id="573321.SAMN04488505_1044"/>